<dbReference type="GO" id="GO:0008237">
    <property type="term" value="F:metallopeptidase activity"/>
    <property type="evidence" value="ECO:0007669"/>
    <property type="project" value="UniProtKB-KW"/>
</dbReference>
<evidence type="ECO:0000313" key="3">
    <source>
        <dbReference type="Proteomes" id="UP000308444"/>
    </source>
</evidence>
<feature type="transmembrane region" description="Helical" evidence="1">
    <location>
        <begin position="123"/>
        <end position="148"/>
    </location>
</feature>
<proteinExistence type="predicted"/>
<sequence>FIGFTQILEIPFHLFMRGNPTIAPFLENPFVFAIYGGLTAGIFEELGRFVAFFFLLKKYLEYKDGFAYGIGHGGIESILIGGFSALQALIFANSINDGSFSRLIEQKPELSILQDMLIQQPAYLYFLGSLERIMALVLQIAFTMLVLYAVKQKKYIFLVYAILFHAFVDFFAALYQTKTINIFVAEGITLLCTIGAVVLIRKMKAKLMSVPE</sequence>
<name>A0A9X9AD02_BACCE</name>
<feature type="transmembrane region" description="Helical" evidence="1">
    <location>
        <begin position="180"/>
        <end position="200"/>
    </location>
</feature>
<gene>
    <name evidence="2" type="ORF">FC695_06935</name>
</gene>
<keyword evidence="1" id="KW-0472">Membrane</keyword>
<comment type="caution">
    <text evidence="2">The sequence shown here is derived from an EMBL/GenBank/DDBJ whole genome shotgun (WGS) entry which is preliminary data.</text>
</comment>
<feature type="non-terminal residue" evidence="2">
    <location>
        <position position="1"/>
    </location>
</feature>
<keyword evidence="2" id="KW-0378">Hydrolase</keyword>
<dbReference type="PIRSF" id="PIRSF033101">
    <property type="entry name" value="UCP033101"/>
    <property type="match status" value="1"/>
</dbReference>
<dbReference type="Pfam" id="PF10086">
    <property type="entry name" value="YhfC"/>
    <property type="match status" value="1"/>
</dbReference>
<evidence type="ECO:0000256" key="1">
    <source>
        <dbReference type="SAM" id="Phobius"/>
    </source>
</evidence>
<keyword evidence="1" id="KW-0812">Transmembrane</keyword>
<keyword evidence="1" id="KW-1133">Transmembrane helix</keyword>
<organism evidence="2 3">
    <name type="scientific">Bacillus cereus</name>
    <dbReference type="NCBI Taxonomy" id="1396"/>
    <lineage>
        <taxon>Bacteria</taxon>
        <taxon>Bacillati</taxon>
        <taxon>Bacillota</taxon>
        <taxon>Bacilli</taxon>
        <taxon>Bacillales</taxon>
        <taxon>Bacillaceae</taxon>
        <taxon>Bacillus</taxon>
        <taxon>Bacillus cereus group</taxon>
    </lineage>
</organism>
<dbReference type="InterPro" id="IPR011397">
    <property type="entry name" value="YhfC"/>
</dbReference>
<accession>A0A9X9AD02</accession>
<feature type="transmembrane region" description="Helical" evidence="1">
    <location>
        <begin position="30"/>
        <end position="56"/>
    </location>
</feature>
<keyword evidence="2" id="KW-0645">Protease</keyword>
<protein>
    <submittedName>
        <fullName evidence="2">YhfC family intramembrane metalloprotease</fullName>
    </submittedName>
</protein>
<dbReference type="EMBL" id="SZOH01000382">
    <property type="protein sequence ID" value="TKJ06120.1"/>
    <property type="molecule type" value="Genomic_DNA"/>
</dbReference>
<reference evidence="2 3" key="1">
    <citation type="journal article" date="2019" name="Environ. Microbiol.">
        <title>An active ?-lactamase is a part of an orchestrated cell wall stress resistance network of Bacillus subtilis and related rhizosphere species.</title>
        <authorList>
            <person name="Bucher T."/>
            <person name="Keren-Paz A."/>
            <person name="Hausser J."/>
            <person name="Olender T."/>
            <person name="Cytryn E."/>
            <person name="Kolodkin-Gal I."/>
        </authorList>
    </citation>
    <scope>NUCLEOTIDE SEQUENCE [LARGE SCALE GENOMIC DNA]</scope>
    <source>
        <strain evidence="2 3">I32</strain>
    </source>
</reference>
<feature type="transmembrane region" description="Helical" evidence="1">
    <location>
        <begin position="155"/>
        <end position="174"/>
    </location>
</feature>
<evidence type="ECO:0000313" key="2">
    <source>
        <dbReference type="EMBL" id="TKJ06120.1"/>
    </source>
</evidence>
<dbReference type="Proteomes" id="UP000308444">
    <property type="component" value="Unassembled WGS sequence"/>
</dbReference>
<feature type="transmembrane region" description="Helical" evidence="1">
    <location>
        <begin position="77"/>
        <end position="95"/>
    </location>
</feature>
<dbReference type="AlphaFoldDB" id="A0A9X9AD02"/>
<keyword evidence="2" id="KW-0482">Metalloprotease</keyword>